<gene>
    <name evidence="1" type="ORF">G113_01189</name>
</gene>
<proteinExistence type="predicted"/>
<dbReference type="Pfam" id="PF16157">
    <property type="entry name" value="DUF4865"/>
    <property type="match status" value="1"/>
</dbReference>
<name>R1FAU4_9GAMM</name>
<evidence type="ECO:0008006" key="3">
    <source>
        <dbReference type="Google" id="ProtNLM"/>
    </source>
</evidence>
<dbReference type="AlphaFoldDB" id="R1FAU4"/>
<evidence type="ECO:0000313" key="2">
    <source>
        <dbReference type="Proteomes" id="UP000013526"/>
    </source>
</evidence>
<comment type="caution">
    <text evidence="1">The sequence shown here is derived from an EMBL/GenBank/DDBJ whole genome shotgun (WGS) entry which is preliminary data.</text>
</comment>
<reference evidence="1 2" key="1">
    <citation type="journal article" date="2013" name="Genome Announc.">
        <title>Draft Genome Sequence of Aeromonas molluscorum Strain 848TT, Isolated from Bivalve Molluscs.</title>
        <authorList>
            <person name="Spataro N."/>
            <person name="Farfan M."/>
            <person name="Albarral V."/>
            <person name="Sanglas A."/>
            <person name="Loren J.G."/>
            <person name="Fuste M.C."/>
            <person name="Bosch E."/>
        </authorList>
    </citation>
    <scope>NUCLEOTIDE SEQUENCE [LARGE SCALE GENOMIC DNA]</scope>
    <source>
        <strain evidence="1 2">848</strain>
    </source>
</reference>
<keyword evidence="2" id="KW-1185">Reference proteome</keyword>
<evidence type="ECO:0000313" key="1">
    <source>
        <dbReference type="EMBL" id="EOD56858.1"/>
    </source>
</evidence>
<dbReference type="EMBL" id="AQGQ01000003">
    <property type="protein sequence ID" value="EOD56858.1"/>
    <property type="molecule type" value="Genomic_DNA"/>
</dbReference>
<organism evidence="1 2">
    <name type="scientific">Aeromonas molluscorum 848</name>
    <dbReference type="NCBI Taxonomy" id="1268236"/>
    <lineage>
        <taxon>Bacteria</taxon>
        <taxon>Pseudomonadati</taxon>
        <taxon>Pseudomonadota</taxon>
        <taxon>Gammaproteobacteria</taxon>
        <taxon>Aeromonadales</taxon>
        <taxon>Aeromonadaceae</taxon>
        <taxon>Aeromonas</taxon>
    </lineage>
</organism>
<dbReference type="PATRIC" id="fig|1268236.3.peg.240"/>
<dbReference type="InterPro" id="IPR032349">
    <property type="entry name" value="DUF4865"/>
</dbReference>
<accession>R1FAU4</accession>
<dbReference type="Proteomes" id="UP000013526">
    <property type="component" value="Unassembled WGS sequence"/>
</dbReference>
<protein>
    <recommendedName>
        <fullName evidence="3">DUF4865 domain-containing protein</fullName>
    </recommendedName>
</protein>
<sequence length="197" mass="22014">MIAMHYRFTLPADYDMALIEQRIASNGAKLDGFPGLLFKAYLYGRHDEVALPCRENRYAPFYVWQSAWAMHSFLASEGFAALTKQFGWPHIETWHLLSAPQMEALDQARVAILRRTRITPHCSLAELHTGAMLSGWDLSRWQWLEVDLLASLPQAIPAGADVYHIGYLARGALHPEQVDGLHPAVILGAAPMPGAPR</sequence>